<dbReference type="OrthoDB" id="3628931at2"/>
<feature type="region of interest" description="Disordered" evidence="1">
    <location>
        <begin position="1"/>
        <end position="20"/>
    </location>
</feature>
<evidence type="ECO:0000256" key="1">
    <source>
        <dbReference type="SAM" id="MobiDB-lite"/>
    </source>
</evidence>
<evidence type="ECO:0000256" key="2">
    <source>
        <dbReference type="SAM" id="Phobius"/>
    </source>
</evidence>
<keyword evidence="2" id="KW-1133">Transmembrane helix</keyword>
<keyword evidence="5" id="KW-1185">Reference proteome</keyword>
<dbReference type="AlphaFoldDB" id="A0A1H0JJX0"/>
<protein>
    <submittedName>
        <fullName evidence="4">Septum formation</fullName>
    </submittedName>
</protein>
<keyword evidence="2" id="KW-0472">Membrane</keyword>
<dbReference type="STRING" id="1090615.SAMN04515671_0938"/>
<feature type="transmembrane region" description="Helical" evidence="2">
    <location>
        <begin position="32"/>
        <end position="52"/>
    </location>
</feature>
<dbReference type="RefSeq" id="WP_090474805.1">
    <property type="nucleotide sequence ID" value="NZ_LT629710.1"/>
</dbReference>
<dbReference type="Pfam" id="PF13845">
    <property type="entry name" value="Septum_form"/>
    <property type="match status" value="1"/>
</dbReference>
<dbReference type="EMBL" id="LT629710">
    <property type="protein sequence ID" value="SDO43862.1"/>
    <property type="molecule type" value="Genomic_DNA"/>
</dbReference>
<dbReference type="Proteomes" id="UP000198741">
    <property type="component" value="Chromosome I"/>
</dbReference>
<evidence type="ECO:0000259" key="3">
    <source>
        <dbReference type="Pfam" id="PF13845"/>
    </source>
</evidence>
<feature type="domain" description="Septum formation-related" evidence="3">
    <location>
        <begin position="71"/>
        <end position="177"/>
    </location>
</feature>
<organism evidence="4 5">
    <name type="scientific">Nakamurella panacisegetis</name>
    <dbReference type="NCBI Taxonomy" id="1090615"/>
    <lineage>
        <taxon>Bacteria</taxon>
        <taxon>Bacillati</taxon>
        <taxon>Actinomycetota</taxon>
        <taxon>Actinomycetes</taxon>
        <taxon>Nakamurellales</taxon>
        <taxon>Nakamurellaceae</taxon>
        <taxon>Nakamurella</taxon>
    </lineage>
</organism>
<evidence type="ECO:0000313" key="5">
    <source>
        <dbReference type="Proteomes" id="UP000198741"/>
    </source>
</evidence>
<dbReference type="InterPro" id="IPR026004">
    <property type="entry name" value="Septum_form"/>
</dbReference>
<reference evidence="4 5" key="1">
    <citation type="submission" date="2016-10" db="EMBL/GenBank/DDBJ databases">
        <authorList>
            <person name="de Groot N.N."/>
        </authorList>
    </citation>
    <scope>NUCLEOTIDE SEQUENCE [LARGE SCALE GENOMIC DNA]</scope>
    <source>
        <strain evidence="5">P4-7,KCTC 19426,CECT 7604</strain>
    </source>
</reference>
<name>A0A1H0JJX0_9ACTN</name>
<sequence length="188" mass="19711">MTAPTTRRAHPTALSRSIPPWRRPGAAPASRILALCLVLFLVSGCGWVSSLFGGKKTDAASSVSVFKVVVGQCFNPPAKPVTDLSDLSAVPCTTPHTQEAYAEPAYVAPAGADSSVYPGADPLVSFAKGACAQAFTSYVGVSYLDSSLFFTYLLPSARSWESGKDRTILCFVTTTGKPLTTTVKGSKL</sequence>
<proteinExistence type="predicted"/>
<accession>A0A1H0JJX0</accession>
<keyword evidence="2" id="KW-0812">Transmembrane</keyword>
<evidence type="ECO:0000313" key="4">
    <source>
        <dbReference type="EMBL" id="SDO43862.1"/>
    </source>
</evidence>
<gene>
    <name evidence="4" type="ORF">SAMN04515671_0938</name>
</gene>